<proteinExistence type="predicted"/>
<dbReference type="InParanoid" id="W7WX63"/>
<evidence type="ECO:0000313" key="1">
    <source>
        <dbReference type="EMBL" id="EWS71400.1"/>
    </source>
</evidence>
<protein>
    <submittedName>
        <fullName evidence="1">Uncharacterized protein</fullName>
    </submittedName>
</protein>
<dbReference type="KEGG" id="tet:TTHERM_000790838"/>
<dbReference type="AlphaFoldDB" id="W7WX63"/>
<gene>
    <name evidence="1" type="ORF">TTHERM_000790838</name>
</gene>
<organism evidence="1 2">
    <name type="scientific">Tetrahymena thermophila (strain SB210)</name>
    <dbReference type="NCBI Taxonomy" id="312017"/>
    <lineage>
        <taxon>Eukaryota</taxon>
        <taxon>Sar</taxon>
        <taxon>Alveolata</taxon>
        <taxon>Ciliophora</taxon>
        <taxon>Intramacronucleata</taxon>
        <taxon>Oligohymenophorea</taxon>
        <taxon>Hymenostomatida</taxon>
        <taxon>Tetrahymenina</taxon>
        <taxon>Tetrahymenidae</taxon>
        <taxon>Tetrahymena</taxon>
    </lineage>
</organism>
<keyword evidence="2" id="KW-1185">Reference proteome</keyword>
<dbReference type="EMBL" id="GG662316">
    <property type="protein sequence ID" value="EWS71400.1"/>
    <property type="molecule type" value="Genomic_DNA"/>
</dbReference>
<dbReference type="GeneID" id="24440695"/>
<dbReference type="Proteomes" id="UP000009168">
    <property type="component" value="Unassembled WGS sequence"/>
</dbReference>
<name>W7WX63_TETTS</name>
<sequence>MLIAMFSKVTHRLTYLLQFDIKKQTTTQNVSYAIYPIKSSQFFSDIVITKLGKVISRRQSLCTFKKIEQLV</sequence>
<reference evidence="2" key="1">
    <citation type="journal article" date="2006" name="PLoS Biol.">
        <title>Macronuclear genome sequence of the ciliate Tetrahymena thermophila, a model eukaryote.</title>
        <authorList>
            <person name="Eisen J.A."/>
            <person name="Coyne R.S."/>
            <person name="Wu M."/>
            <person name="Wu D."/>
            <person name="Thiagarajan M."/>
            <person name="Wortman J.R."/>
            <person name="Badger J.H."/>
            <person name="Ren Q."/>
            <person name="Amedeo P."/>
            <person name="Jones K.M."/>
            <person name="Tallon L.J."/>
            <person name="Delcher A.L."/>
            <person name="Salzberg S.L."/>
            <person name="Silva J.C."/>
            <person name="Haas B.J."/>
            <person name="Majoros W.H."/>
            <person name="Farzad M."/>
            <person name="Carlton J.M."/>
            <person name="Smith R.K. Jr."/>
            <person name="Garg J."/>
            <person name="Pearlman R.E."/>
            <person name="Karrer K.M."/>
            <person name="Sun L."/>
            <person name="Manning G."/>
            <person name="Elde N.C."/>
            <person name="Turkewitz A.P."/>
            <person name="Asai D.J."/>
            <person name="Wilkes D.E."/>
            <person name="Wang Y."/>
            <person name="Cai H."/>
            <person name="Collins K."/>
            <person name="Stewart B.A."/>
            <person name="Lee S.R."/>
            <person name="Wilamowska K."/>
            <person name="Weinberg Z."/>
            <person name="Ruzzo W.L."/>
            <person name="Wloga D."/>
            <person name="Gaertig J."/>
            <person name="Frankel J."/>
            <person name="Tsao C.-C."/>
            <person name="Gorovsky M.A."/>
            <person name="Keeling P.J."/>
            <person name="Waller R.F."/>
            <person name="Patron N.J."/>
            <person name="Cherry J.M."/>
            <person name="Stover N.A."/>
            <person name="Krieger C.J."/>
            <person name="del Toro C."/>
            <person name="Ryder H.F."/>
            <person name="Williamson S.C."/>
            <person name="Barbeau R.A."/>
            <person name="Hamilton E.P."/>
            <person name="Orias E."/>
        </authorList>
    </citation>
    <scope>NUCLEOTIDE SEQUENCE [LARGE SCALE GENOMIC DNA]</scope>
    <source>
        <strain evidence="2">SB210</strain>
    </source>
</reference>
<evidence type="ECO:0000313" key="2">
    <source>
        <dbReference type="Proteomes" id="UP000009168"/>
    </source>
</evidence>
<accession>W7WX63</accession>
<dbReference type="RefSeq" id="XP_012656072.1">
    <property type="nucleotide sequence ID" value="XM_012800618.1"/>
</dbReference>